<dbReference type="GO" id="GO:0003677">
    <property type="term" value="F:DNA binding"/>
    <property type="evidence" value="ECO:0007669"/>
    <property type="project" value="UniProtKB-KW"/>
</dbReference>
<evidence type="ECO:0000313" key="8">
    <source>
        <dbReference type="EMBL" id="QNN56669.1"/>
    </source>
</evidence>
<dbReference type="KEGG" id="drg:H9K76_19435"/>
<dbReference type="PROSITE" id="PS51071">
    <property type="entry name" value="HTH_RPIR"/>
    <property type="match status" value="1"/>
</dbReference>
<dbReference type="InterPro" id="IPR000281">
    <property type="entry name" value="HTH_RpiR"/>
</dbReference>
<name>A0A7G9RM44_9BURK</name>
<dbReference type="InterPro" id="IPR035472">
    <property type="entry name" value="RpiR-like_SIS"/>
</dbReference>
<reference evidence="8 9" key="1">
    <citation type="submission" date="2020-08" db="EMBL/GenBank/DDBJ databases">
        <title>Genome sequence of Diaphorobacter ruginosibacter DSM 27467T.</title>
        <authorList>
            <person name="Hyun D.-W."/>
            <person name="Bae J.-W."/>
        </authorList>
    </citation>
    <scope>NUCLEOTIDE SEQUENCE [LARGE SCALE GENOMIC DNA]</scope>
    <source>
        <strain evidence="8 9">DSM 27467</strain>
    </source>
</reference>
<dbReference type="PANTHER" id="PTHR30514:SF1">
    <property type="entry name" value="HTH-TYPE TRANSCRIPTIONAL REGULATOR HEXR-RELATED"/>
    <property type="match status" value="1"/>
</dbReference>
<dbReference type="EMBL" id="CP060714">
    <property type="protein sequence ID" value="QNN56669.1"/>
    <property type="molecule type" value="Genomic_DNA"/>
</dbReference>
<keyword evidence="1" id="KW-0805">Transcription regulation</keyword>
<dbReference type="Pfam" id="PF01380">
    <property type="entry name" value="SIS"/>
    <property type="match status" value="1"/>
</dbReference>
<feature type="domain" description="SIS" evidence="7">
    <location>
        <begin position="144"/>
        <end position="284"/>
    </location>
</feature>
<sequence>MAKKHSSSAPSASTTPGTSAAPAGSLLQQLRDRQAQLPEAQAAVVRSILNDPQAAVAATVEVIAQNAGVSMPTIVRTCRSFGYASVREFMVALAQDLAVSGTFLHRSVLKDDSAEDVAAKIVHAATSSLTHLGRSLDMQVIDEVASHLAEAKRIDCYSVGIGSTFIATELQIRLMRLGRNSNATYDAHQQLISASNLGKGDVAFAVSHVGRMPYMLESVRFARSQGATVIALTQPQTPLAQLADLVLEIAVPQDAVMRVGTETYLSHLVVLEVLMVRLAQKLGPDVARKLQSFRQTLHKHGFDSAEFEGSQQSYSHP</sequence>
<dbReference type="PANTHER" id="PTHR30514">
    <property type="entry name" value="GLUCOKINASE"/>
    <property type="match status" value="1"/>
</dbReference>
<dbReference type="CDD" id="cd05013">
    <property type="entry name" value="SIS_RpiR"/>
    <property type="match status" value="1"/>
</dbReference>
<evidence type="ECO:0000256" key="3">
    <source>
        <dbReference type="ARBA" id="ARBA00023152"/>
    </source>
</evidence>
<feature type="region of interest" description="Disordered" evidence="5">
    <location>
        <begin position="1"/>
        <end position="22"/>
    </location>
</feature>
<keyword evidence="3" id="KW-0324">Glycolysis</keyword>
<dbReference type="PROSITE" id="PS51464">
    <property type="entry name" value="SIS"/>
    <property type="match status" value="1"/>
</dbReference>
<evidence type="ECO:0000259" key="7">
    <source>
        <dbReference type="PROSITE" id="PS51464"/>
    </source>
</evidence>
<evidence type="ECO:0000256" key="4">
    <source>
        <dbReference type="ARBA" id="ARBA00023163"/>
    </source>
</evidence>
<keyword evidence="2" id="KW-0238">DNA-binding</keyword>
<feature type="compositionally biased region" description="Low complexity" evidence="5">
    <location>
        <begin position="7"/>
        <end position="22"/>
    </location>
</feature>
<dbReference type="InterPro" id="IPR036388">
    <property type="entry name" value="WH-like_DNA-bd_sf"/>
</dbReference>
<dbReference type="Pfam" id="PF01418">
    <property type="entry name" value="HTH_6"/>
    <property type="match status" value="1"/>
</dbReference>
<dbReference type="GO" id="GO:0097367">
    <property type="term" value="F:carbohydrate derivative binding"/>
    <property type="evidence" value="ECO:0007669"/>
    <property type="project" value="InterPro"/>
</dbReference>
<organism evidence="8 9">
    <name type="scientific">Diaphorobacter ruginosibacter</name>
    <dbReference type="NCBI Taxonomy" id="1715720"/>
    <lineage>
        <taxon>Bacteria</taxon>
        <taxon>Pseudomonadati</taxon>
        <taxon>Pseudomonadota</taxon>
        <taxon>Betaproteobacteria</taxon>
        <taxon>Burkholderiales</taxon>
        <taxon>Comamonadaceae</taxon>
        <taxon>Diaphorobacter</taxon>
    </lineage>
</organism>
<dbReference type="SUPFAM" id="SSF46689">
    <property type="entry name" value="Homeodomain-like"/>
    <property type="match status" value="1"/>
</dbReference>
<evidence type="ECO:0000259" key="6">
    <source>
        <dbReference type="PROSITE" id="PS51071"/>
    </source>
</evidence>
<dbReference type="Gene3D" id="3.40.50.10490">
    <property type="entry name" value="Glucose-6-phosphate isomerase like protein, domain 1"/>
    <property type="match status" value="1"/>
</dbReference>
<keyword evidence="4" id="KW-0804">Transcription</keyword>
<evidence type="ECO:0000256" key="1">
    <source>
        <dbReference type="ARBA" id="ARBA00023015"/>
    </source>
</evidence>
<evidence type="ECO:0000256" key="2">
    <source>
        <dbReference type="ARBA" id="ARBA00023125"/>
    </source>
</evidence>
<dbReference type="AlphaFoldDB" id="A0A7G9RM44"/>
<evidence type="ECO:0000256" key="5">
    <source>
        <dbReference type="SAM" id="MobiDB-lite"/>
    </source>
</evidence>
<dbReference type="InterPro" id="IPR046348">
    <property type="entry name" value="SIS_dom_sf"/>
</dbReference>
<dbReference type="InterPro" id="IPR009057">
    <property type="entry name" value="Homeodomain-like_sf"/>
</dbReference>
<keyword evidence="9" id="KW-1185">Reference proteome</keyword>
<proteinExistence type="predicted"/>
<protein>
    <submittedName>
        <fullName evidence="8">MurR/RpiR family transcriptional regulator</fullName>
    </submittedName>
</protein>
<accession>A0A7G9RM44</accession>
<feature type="domain" description="HTH rpiR-type" evidence="6">
    <location>
        <begin position="24"/>
        <end position="100"/>
    </location>
</feature>
<dbReference type="InterPro" id="IPR047640">
    <property type="entry name" value="RpiR-like"/>
</dbReference>
<dbReference type="RefSeq" id="WP_187596935.1">
    <property type="nucleotide sequence ID" value="NZ_CP060714.1"/>
</dbReference>
<dbReference type="Gene3D" id="1.10.10.10">
    <property type="entry name" value="Winged helix-like DNA-binding domain superfamily/Winged helix DNA-binding domain"/>
    <property type="match status" value="1"/>
</dbReference>
<dbReference type="InterPro" id="IPR001347">
    <property type="entry name" value="SIS_dom"/>
</dbReference>
<evidence type="ECO:0000313" key="9">
    <source>
        <dbReference type="Proteomes" id="UP000515811"/>
    </source>
</evidence>
<dbReference type="GO" id="GO:0006096">
    <property type="term" value="P:glycolytic process"/>
    <property type="evidence" value="ECO:0007669"/>
    <property type="project" value="UniProtKB-KW"/>
</dbReference>
<dbReference type="GO" id="GO:0003700">
    <property type="term" value="F:DNA-binding transcription factor activity"/>
    <property type="evidence" value="ECO:0007669"/>
    <property type="project" value="InterPro"/>
</dbReference>
<gene>
    <name evidence="8" type="ORF">H9K76_19435</name>
</gene>
<dbReference type="Proteomes" id="UP000515811">
    <property type="component" value="Chromosome"/>
</dbReference>
<dbReference type="SUPFAM" id="SSF53697">
    <property type="entry name" value="SIS domain"/>
    <property type="match status" value="1"/>
</dbReference>